<dbReference type="PROSITE" id="PS51257">
    <property type="entry name" value="PROKAR_LIPOPROTEIN"/>
    <property type="match status" value="1"/>
</dbReference>
<evidence type="ECO:0000313" key="4">
    <source>
        <dbReference type="Proteomes" id="UP000823637"/>
    </source>
</evidence>
<feature type="signal peptide" evidence="2">
    <location>
        <begin position="1"/>
        <end position="19"/>
    </location>
</feature>
<dbReference type="CDD" id="cd16325">
    <property type="entry name" value="LolA"/>
    <property type="match status" value="1"/>
</dbReference>
<accession>A0A9D9EET4</accession>
<proteinExistence type="predicted"/>
<name>A0A9D9EET4_9BACT</name>
<dbReference type="PANTHER" id="PTHR35869">
    <property type="entry name" value="OUTER-MEMBRANE LIPOPROTEIN CARRIER PROTEIN"/>
    <property type="match status" value="1"/>
</dbReference>
<dbReference type="AlphaFoldDB" id="A0A9D9EET4"/>
<dbReference type="Gene3D" id="2.50.20.10">
    <property type="entry name" value="Lipoprotein localisation LolA/LolB/LppX"/>
    <property type="match status" value="1"/>
</dbReference>
<sequence length="204" mass="22704">MKKIIAFCIAFLATVACIAADDALLASIKKANSTEKYSCPFTQAKYMKMMAKPIESAGTVYLQGADNMSMIYSKPEGDLLVIAEGQFIMVNKGKTRKHNVKEGSQMRTLRNTLLLSMRGDVNGIAEETNSTVSRTSSATTDDFEISRREQVKIGYDKIKLSFDKNTHLLTEMIMEEPNGNYTVYKLGKYDFSGSFGNDVFNLPK</sequence>
<dbReference type="Proteomes" id="UP000823637">
    <property type="component" value="Unassembled WGS sequence"/>
</dbReference>
<comment type="caution">
    <text evidence="3">The sequence shown here is derived from an EMBL/GenBank/DDBJ whole genome shotgun (WGS) entry which is preliminary data.</text>
</comment>
<evidence type="ECO:0000256" key="1">
    <source>
        <dbReference type="ARBA" id="ARBA00022729"/>
    </source>
</evidence>
<feature type="chain" id="PRO_5038520816" evidence="2">
    <location>
        <begin position="20"/>
        <end position="204"/>
    </location>
</feature>
<evidence type="ECO:0000256" key="2">
    <source>
        <dbReference type="SAM" id="SignalP"/>
    </source>
</evidence>
<dbReference type="Pfam" id="PF03548">
    <property type="entry name" value="LolA"/>
    <property type="match status" value="1"/>
</dbReference>
<dbReference type="InterPro" id="IPR004564">
    <property type="entry name" value="OM_lipoprot_carrier_LolA-like"/>
</dbReference>
<keyword evidence="3" id="KW-0449">Lipoprotein</keyword>
<keyword evidence="1 2" id="KW-0732">Signal</keyword>
<organism evidence="3 4">
    <name type="scientific">Candidatus Enterocola intestinipullorum</name>
    <dbReference type="NCBI Taxonomy" id="2840783"/>
    <lineage>
        <taxon>Bacteria</taxon>
        <taxon>Pseudomonadati</taxon>
        <taxon>Bacteroidota</taxon>
        <taxon>Bacteroidia</taxon>
        <taxon>Bacteroidales</taxon>
        <taxon>Candidatus Enterocola</taxon>
    </lineage>
</organism>
<reference evidence="3" key="1">
    <citation type="submission" date="2020-10" db="EMBL/GenBank/DDBJ databases">
        <authorList>
            <person name="Gilroy R."/>
        </authorList>
    </citation>
    <scope>NUCLEOTIDE SEQUENCE</scope>
    <source>
        <strain evidence="3">D3-1215</strain>
    </source>
</reference>
<dbReference type="InterPro" id="IPR029046">
    <property type="entry name" value="LolA/LolB/LppX"/>
</dbReference>
<dbReference type="SUPFAM" id="SSF89392">
    <property type="entry name" value="Prokaryotic lipoproteins and lipoprotein localization factors"/>
    <property type="match status" value="1"/>
</dbReference>
<gene>
    <name evidence="3" type="ORF">IAC32_02920</name>
</gene>
<evidence type="ECO:0000313" key="3">
    <source>
        <dbReference type="EMBL" id="MBO8446682.1"/>
    </source>
</evidence>
<dbReference type="EMBL" id="JADIMR010000039">
    <property type="protein sequence ID" value="MBO8446682.1"/>
    <property type="molecule type" value="Genomic_DNA"/>
</dbReference>
<reference evidence="3" key="2">
    <citation type="journal article" date="2021" name="PeerJ">
        <title>Extensive microbial diversity within the chicken gut microbiome revealed by metagenomics and culture.</title>
        <authorList>
            <person name="Gilroy R."/>
            <person name="Ravi A."/>
            <person name="Getino M."/>
            <person name="Pursley I."/>
            <person name="Horton D.L."/>
            <person name="Alikhan N.F."/>
            <person name="Baker D."/>
            <person name="Gharbi K."/>
            <person name="Hall N."/>
            <person name="Watson M."/>
            <person name="Adriaenssens E.M."/>
            <person name="Foster-Nyarko E."/>
            <person name="Jarju S."/>
            <person name="Secka A."/>
            <person name="Antonio M."/>
            <person name="Oren A."/>
            <person name="Chaudhuri R.R."/>
            <person name="La Ragione R."/>
            <person name="Hildebrand F."/>
            <person name="Pallen M.J."/>
        </authorList>
    </citation>
    <scope>NUCLEOTIDE SEQUENCE</scope>
    <source>
        <strain evidence="3">D3-1215</strain>
    </source>
</reference>
<dbReference type="PANTHER" id="PTHR35869:SF1">
    <property type="entry name" value="OUTER-MEMBRANE LIPOPROTEIN CARRIER PROTEIN"/>
    <property type="match status" value="1"/>
</dbReference>
<protein>
    <submittedName>
        <fullName evidence="3">Outer membrane lipoprotein carrier protein LolA</fullName>
    </submittedName>
</protein>